<accession>A0A1I8IZX1</accession>
<dbReference type="PANTHER" id="PTHR13299">
    <property type="entry name" value="PEROXISOMAL MEMBRANE PROTEIN PEX16"/>
    <property type="match status" value="1"/>
</dbReference>
<evidence type="ECO:0000313" key="5">
    <source>
        <dbReference type="WBParaSite" id="maker-uti_cns_0045364-snap-gene-3.17-mRNA-1"/>
    </source>
</evidence>
<dbReference type="AlphaFoldDB" id="A0A1I8IZX1"/>
<dbReference type="Proteomes" id="UP000095280">
    <property type="component" value="Unplaced"/>
</dbReference>
<dbReference type="WBParaSite" id="maker-uti_cns_0045364-snap-gene-3.17-mRNA-1">
    <property type="protein sequence ID" value="maker-uti_cns_0045364-snap-gene-3.17-mRNA-1"/>
    <property type="gene ID" value="maker-uti_cns_0045364-snap-gene-3.17"/>
</dbReference>
<evidence type="ECO:0000256" key="3">
    <source>
        <dbReference type="RuleBase" id="RU365003"/>
    </source>
</evidence>
<keyword evidence="3" id="KW-0962">Peroxisome biogenesis</keyword>
<dbReference type="PANTHER" id="PTHR13299:SF0">
    <property type="entry name" value="PEROXISOMAL MEMBRANE PROTEIN PEX16"/>
    <property type="match status" value="1"/>
</dbReference>
<keyword evidence="4" id="KW-1185">Reference proteome</keyword>
<dbReference type="Pfam" id="PF08610">
    <property type="entry name" value="Pex16"/>
    <property type="match status" value="2"/>
</dbReference>
<sequence length="277" mass="31248">MAGRPNPMPNEKAEDGLELFLKMTELCGKTVSFIVPSVYKVHGDFLAEVLYACGNFAATIRKYYHSGLLLKTLSGNTVEFIKKFVEVFEVVLECCAYKFGSKQIKWTSILFLQGFKLLLRLYLIKVRGQVLNDTCQSTSARQCRCPKLAGAASSTCQNRPRLAELLYSARPLLHTCLYVCQGPAAWLPWAASAGLDLLSLACLPSPACLTQRQRDCRSARLKSLALVYAFRTPAHDSCVQPIVAWLAEIPLPLVRSFFKLVLNYMIYWRLHYMNMWS</sequence>
<comment type="subcellular location">
    <subcellularLocation>
        <location evidence="3">Peroxisome membrane</location>
    </subcellularLocation>
</comment>
<organism evidence="4 5">
    <name type="scientific">Macrostomum lignano</name>
    <dbReference type="NCBI Taxonomy" id="282301"/>
    <lineage>
        <taxon>Eukaryota</taxon>
        <taxon>Metazoa</taxon>
        <taxon>Spiralia</taxon>
        <taxon>Lophotrochozoa</taxon>
        <taxon>Platyhelminthes</taxon>
        <taxon>Rhabditophora</taxon>
        <taxon>Macrostomorpha</taxon>
        <taxon>Macrostomida</taxon>
        <taxon>Macrostomidae</taxon>
        <taxon>Macrostomum</taxon>
    </lineage>
</organism>
<name>A0A1I8IZX1_9PLAT</name>
<dbReference type="GO" id="GO:0007031">
    <property type="term" value="P:peroxisome organization"/>
    <property type="evidence" value="ECO:0007669"/>
    <property type="project" value="UniProtKB-KW"/>
</dbReference>
<comment type="similarity">
    <text evidence="1 3">Belongs to the peroxin-16 family.</text>
</comment>
<dbReference type="GO" id="GO:0005778">
    <property type="term" value="C:peroxisomal membrane"/>
    <property type="evidence" value="ECO:0007669"/>
    <property type="project" value="UniProtKB-SubCell"/>
</dbReference>
<protein>
    <recommendedName>
        <fullName evidence="2 3">Peroxisomal membrane protein PEX16</fullName>
    </recommendedName>
</protein>
<proteinExistence type="inferred from homology"/>
<keyword evidence="3" id="KW-0576">Peroxisome</keyword>
<evidence type="ECO:0000256" key="1">
    <source>
        <dbReference type="ARBA" id="ARBA00009505"/>
    </source>
</evidence>
<evidence type="ECO:0000313" key="4">
    <source>
        <dbReference type="Proteomes" id="UP000095280"/>
    </source>
</evidence>
<dbReference type="InterPro" id="IPR013919">
    <property type="entry name" value="Pex16"/>
</dbReference>
<reference evidence="5" key="1">
    <citation type="submission" date="2016-11" db="UniProtKB">
        <authorList>
            <consortium name="WormBaseParasite"/>
        </authorList>
    </citation>
    <scope>IDENTIFICATION</scope>
</reference>
<evidence type="ECO:0000256" key="2">
    <source>
        <dbReference type="ARBA" id="ARBA00018577"/>
    </source>
</evidence>